<protein>
    <submittedName>
        <fullName evidence="1">Uncharacterized protein</fullName>
    </submittedName>
</protein>
<reference evidence="1" key="1">
    <citation type="submission" date="2020-11" db="EMBL/GenBank/DDBJ databases">
        <title>Whole-genome analyses of Nonomuraea sp. K274.</title>
        <authorList>
            <person name="Veyisoglu A."/>
        </authorList>
    </citation>
    <scope>NUCLEOTIDE SEQUENCE</scope>
    <source>
        <strain evidence="1">K274</strain>
    </source>
</reference>
<gene>
    <name evidence="1" type="ORF">ITP53_55570</name>
</gene>
<sequence>MRIIGVDGLIKPSQDAVLDHHREFAGATSLGGWSLMFEPDGFLGVTDEAMLPLSRGRTVVTNHNAIAGACRFCWYRDGAILLDFDQAFPDDRAGSHPDGLLTEMRESGFDLSGADDLDHGKQFLAAFALAHRITGIHLTPELFASAEFIGGLGPRLPSFSLPGRAEP</sequence>
<dbReference type="AlphaFoldDB" id="A0A931F7S6"/>
<accession>A0A931F7S6</accession>
<dbReference type="EMBL" id="JADOGI010000554">
    <property type="protein sequence ID" value="MBF8194723.1"/>
    <property type="molecule type" value="Genomic_DNA"/>
</dbReference>
<evidence type="ECO:0000313" key="1">
    <source>
        <dbReference type="EMBL" id="MBF8194723.1"/>
    </source>
</evidence>
<name>A0A931F7S6_9ACTN</name>
<comment type="caution">
    <text evidence="1">The sequence shown here is derived from an EMBL/GenBank/DDBJ whole genome shotgun (WGS) entry which is preliminary data.</text>
</comment>
<dbReference type="Pfam" id="PF20062">
    <property type="entry name" value="DUF6461"/>
    <property type="match status" value="1"/>
</dbReference>
<keyword evidence="2" id="KW-1185">Reference proteome</keyword>
<organism evidence="1 2">
    <name type="scientific">Nonomuraea cypriaca</name>
    <dbReference type="NCBI Taxonomy" id="1187855"/>
    <lineage>
        <taxon>Bacteria</taxon>
        <taxon>Bacillati</taxon>
        <taxon>Actinomycetota</taxon>
        <taxon>Actinomycetes</taxon>
        <taxon>Streptosporangiales</taxon>
        <taxon>Streptosporangiaceae</taxon>
        <taxon>Nonomuraea</taxon>
    </lineage>
</organism>
<dbReference type="InterPro" id="IPR045592">
    <property type="entry name" value="DUF6461"/>
</dbReference>
<evidence type="ECO:0000313" key="2">
    <source>
        <dbReference type="Proteomes" id="UP000605361"/>
    </source>
</evidence>
<dbReference type="Proteomes" id="UP000605361">
    <property type="component" value="Unassembled WGS sequence"/>
</dbReference>
<proteinExistence type="predicted"/>